<keyword evidence="2" id="KW-1185">Reference proteome</keyword>
<gene>
    <name evidence="1" type="ORF">A3Q56_00809</name>
</gene>
<dbReference type="EMBL" id="LWCA01000053">
    <property type="protein sequence ID" value="OAF71408.1"/>
    <property type="molecule type" value="Genomic_DNA"/>
</dbReference>
<dbReference type="Pfam" id="PF15075">
    <property type="entry name" value="SPMAP1-like"/>
    <property type="match status" value="1"/>
</dbReference>
<dbReference type="AlphaFoldDB" id="A0A177BAR1"/>
<evidence type="ECO:0000313" key="2">
    <source>
        <dbReference type="Proteomes" id="UP000078046"/>
    </source>
</evidence>
<sequence length="172" mass="19781">MESSKNITYHVPTIPDKERTLDKKEKGFILDGVAIDNVCKSYFNVNPKLGNAIPPYNSQKDHFCKTYFDSSTVKRVLTQNDQNENLGNSIEGPMEDRFSTSGPGFKYFSTRNKNGCGRSTDVYKGHIGQFIKKDQALSYNGELGYRRNLPHLREKLSCFDNHNPHDEKIYRY</sequence>
<protein>
    <submittedName>
        <fullName evidence="1">Uncharacterized protein</fullName>
    </submittedName>
</protein>
<dbReference type="InterPro" id="IPR028027">
    <property type="entry name" value="SPMAP1"/>
</dbReference>
<organism evidence="1 2">
    <name type="scientific">Intoshia linei</name>
    <dbReference type="NCBI Taxonomy" id="1819745"/>
    <lineage>
        <taxon>Eukaryota</taxon>
        <taxon>Metazoa</taxon>
        <taxon>Spiralia</taxon>
        <taxon>Lophotrochozoa</taxon>
        <taxon>Mesozoa</taxon>
        <taxon>Orthonectida</taxon>
        <taxon>Rhopaluridae</taxon>
        <taxon>Intoshia</taxon>
    </lineage>
</organism>
<accession>A0A177BAR1</accession>
<dbReference type="Proteomes" id="UP000078046">
    <property type="component" value="Unassembled WGS sequence"/>
</dbReference>
<proteinExistence type="predicted"/>
<comment type="caution">
    <text evidence="1">The sequence shown here is derived from an EMBL/GenBank/DDBJ whole genome shotgun (WGS) entry which is preliminary data.</text>
</comment>
<reference evidence="1 2" key="1">
    <citation type="submission" date="2016-04" db="EMBL/GenBank/DDBJ databases">
        <title>The genome of Intoshia linei affirms orthonectids as highly simplified spiralians.</title>
        <authorList>
            <person name="Mikhailov K.V."/>
            <person name="Slusarev G.S."/>
            <person name="Nikitin M.A."/>
            <person name="Logacheva M.D."/>
            <person name="Penin A."/>
            <person name="Aleoshin V."/>
            <person name="Panchin Y.V."/>
        </authorList>
    </citation>
    <scope>NUCLEOTIDE SEQUENCE [LARGE SCALE GENOMIC DNA]</scope>
    <source>
        <strain evidence="1">Intl2013</strain>
        <tissue evidence="1">Whole animal</tissue>
    </source>
</reference>
<name>A0A177BAR1_9BILA</name>
<dbReference type="PANTHER" id="PTHR34221">
    <property type="entry name" value="HYPOTHETICAL PROTEIN LOC691189"/>
    <property type="match status" value="1"/>
</dbReference>
<dbReference type="OrthoDB" id="9935043at2759"/>
<evidence type="ECO:0000313" key="1">
    <source>
        <dbReference type="EMBL" id="OAF71408.1"/>
    </source>
</evidence>
<dbReference type="PANTHER" id="PTHR34221:SF4">
    <property type="entry name" value="CHROMOSOME LG9 OPEN READING FRAME, HUMAN C17ORF98"/>
    <property type="match status" value="1"/>
</dbReference>